<dbReference type="InterPro" id="IPR018862">
    <property type="entry name" value="eIF4E-T"/>
</dbReference>
<accession>A0ABQ7T8G3</accession>
<comment type="caution">
    <text evidence="4">The sequence shown here is derived from an EMBL/GenBank/DDBJ whole genome shotgun (WGS) entry which is preliminary data.</text>
</comment>
<evidence type="ECO:0000256" key="1">
    <source>
        <dbReference type="ARBA" id="ARBA00004496"/>
    </source>
</evidence>
<name>A0ABQ7T8G3_PHRPL</name>
<protein>
    <submittedName>
        <fullName evidence="4">Uncharacterized protein</fullName>
    </submittedName>
</protein>
<reference evidence="4 5" key="1">
    <citation type="journal article" date="2022" name="Gigascience">
        <title>A chromosome-level genome assembly and annotation of the desert horned lizard, Phrynosoma platyrhinos, provides insight into chromosomal rearrangements among reptiles.</title>
        <authorList>
            <person name="Koochekian N."/>
            <person name="Ascanio A."/>
            <person name="Farleigh K."/>
            <person name="Card D.C."/>
            <person name="Schield D.R."/>
            <person name="Castoe T.A."/>
            <person name="Jezkova T."/>
        </authorList>
    </citation>
    <scope>NUCLEOTIDE SEQUENCE [LARGE SCALE GENOMIC DNA]</scope>
    <source>
        <strain evidence="4">NK-2021</strain>
    </source>
</reference>
<proteinExistence type="predicted"/>
<feature type="region of interest" description="Disordered" evidence="3">
    <location>
        <begin position="1"/>
        <end position="39"/>
    </location>
</feature>
<dbReference type="PANTHER" id="PTHR12269">
    <property type="entry name" value="EUKARYOTIC TRANSLATION INITIATION FACTOR 4E TRANSPORTER"/>
    <property type="match status" value="1"/>
</dbReference>
<gene>
    <name evidence="4" type="ORF">JD844_015084</name>
</gene>
<evidence type="ECO:0000256" key="2">
    <source>
        <dbReference type="ARBA" id="ARBA00022490"/>
    </source>
</evidence>
<dbReference type="EMBL" id="JAIPUX010001211">
    <property type="protein sequence ID" value="KAH0625538.1"/>
    <property type="molecule type" value="Genomic_DNA"/>
</dbReference>
<keyword evidence="5" id="KW-1185">Reference proteome</keyword>
<dbReference type="Proteomes" id="UP000826234">
    <property type="component" value="Unassembled WGS sequence"/>
</dbReference>
<evidence type="ECO:0000313" key="5">
    <source>
        <dbReference type="Proteomes" id="UP000826234"/>
    </source>
</evidence>
<sequence length="69" mass="7373">MQTTPLNPPSRTGPPPGHSPLSDHRPNQRSGGGGSPVGLAKWFGSDVLQQPLPSMPSKVISVDELEYRQ</sequence>
<comment type="subcellular location">
    <subcellularLocation>
        <location evidence="1">Cytoplasm</location>
    </subcellularLocation>
</comment>
<feature type="compositionally biased region" description="Pro residues" evidence="3">
    <location>
        <begin position="1"/>
        <end position="18"/>
    </location>
</feature>
<dbReference type="PANTHER" id="PTHR12269:SF1">
    <property type="entry name" value="EUKARYOTIC TRANSLATION INITIATION FACTOR 4E TRANSPORTER"/>
    <property type="match status" value="1"/>
</dbReference>
<organism evidence="4 5">
    <name type="scientific">Phrynosoma platyrhinos</name>
    <name type="common">Desert horned lizard</name>
    <dbReference type="NCBI Taxonomy" id="52577"/>
    <lineage>
        <taxon>Eukaryota</taxon>
        <taxon>Metazoa</taxon>
        <taxon>Chordata</taxon>
        <taxon>Craniata</taxon>
        <taxon>Vertebrata</taxon>
        <taxon>Euteleostomi</taxon>
        <taxon>Lepidosauria</taxon>
        <taxon>Squamata</taxon>
        <taxon>Bifurcata</taxon>
        <taxon>Unidentata</taxon>
        <taxon>Episquamata</taxon>
        <taxon>Toxicofera</taxon>
        <taxon>Iguania</taxon>
        <taxon>Phrynosomatidae</taxon>
        <taxon>Phrynosomatinae</taxon>
        <taxon>Phrynosoma</taxon>
    </lineage>
</organism>
<keyword evidence="2" id="KW-0963">Cytoplasm</keyword>
<evidence type="ECO:0000256" key="3">
    <source>
        <dbReference type="SAM" id="MobiDB-lite"/>
    </source>
</evidence>
<evidence type="ECO:0000313" key="4">
    <source>
        <dbReference type="EMBL" id="KAH0625538.1"/>
    </source>
</evidence>